<dbReference type="OrthoDB" id="446173at2759"/>
<dbReference type="InterPro" id="IPR036383">
    <property type="entry name" value="TSP1_rpt_sf"/>
</dbReference>
<feature type="transmembrane region" description="Helical" evidence="3">
    <location>
        <begin position="31"/>
        <end position="59"/>
    </location>
</feature>
<feature type="region of interest" description="Disordered" evidence="2">
    <location>
        <begin position="591"/>
        <end position="617"/>
    </location>
</feature>
<organism evidence="4 5">
    <name type="scientific">Trichinella spiralis</name>
    <name type="common">Trichina worm</name>
    <dbReference type="NCBI Taxonomy" id="6334"/>
    <lineage>
        <taxon>Eukaryota</taxon>
        <taxon>Metazoa</taxon>
        <taxon>Ecdysozoa</taxon>
        <taxon>Nematoda</taxon>
        <taxon>Enoplea</taxon>
        <taxon>Dorylaimia</taxon>
        <taxon>Trichinellida</taxon>
        <taxon>Trichinellidae</taxon>
        <taxon>Trichinella</taxon>
    </lineage>
</organism>
<dbReference type="InParanoid" id="A0A0V1BSH1"/>
<gene>
    <name evidence="4" type="primary">Thbs2</name>
    <name evidence="4" type="ORF">T01_13593</name>
</gene>
<evidence type="ECO:0000256" key="2">
    <source>
        <dbReference type="SAM" id="MobiDB-lite"/>
    </source>
</evidence>
<keyword evidence="1" id="KW-1015">Disulfide bond</keyword>
<dbReference type="SMART" id="SM00209">
    <property type="entry name" value="TSP1"/>
    <property type="match status" value="1"/>
</dbReference>
<accession>A0A0V1BSH1</accession>
<dbReference type="Pfam" id="PF00090">
    <property type="entry name" value="TSP_1"/>
    <property type="match status" value="1"/>
</dbReference>
<feature type="transmembrane region" description="Helical" evidence="3">
    <location>
        <begin position="544"/>
        <end position="566"/>
    </location>
</feature>
<protein>
    <submittedName>
        <fullName evidence="4">Thrombospondin-2</fullName>
    </submittedName>
</protein>
<evidence type="ECO:0000256" key="1">
    <source>
        <dbReference type="ARBA" id="ARBA00023157"/>
    </source>
</evidence>
<dbReference type="PANTHER" id="PTHR16311">
    <property type="entry name" value="THROMBOSPONDIN TYPE I DOMAIN-CONTAINING 1"/>
    <property type="match status" value="1"/>
</dbReference>
<dbReference type="Gene3D" id="2.20.100.10">
    <property type="entry name" value="Thrombospondin type-1 (TSP1) repeat"/>
    <property type="match status" value="1"/>
</dbReference>
<dbReference type="PROSITE" id="PS50092">
    <property type="entry name" value="TSP1"/>
    <property type="match status" value="1"/>
</dbReference>
<keyword evidence="3" id="KW-0812">Transmembrane</keyword>
<dbReference type="Proteomes" id="UP000054776">
    <property type="component" value="Unassembled WGS sequence"/>
</dbReference>
<dbReference type="AlphaFoldDB" id="A0A0V1BSH1"/>
<keyword evidence="3" id="KW-0472">Membrane</keyword>
<evidence type="ECO:0000256" key="3">
    <source>
        <dbReference type="SAM" id="Phobius"/>
    </source>
</evidence>
<dbReference type="GO" id="GO:0071944">
    <property type="term" value="C:cell periphery"/>
    <property type="evidence" value="ECO:0007669"/>
    <property type="project" value="TreeGrafter"/>
</dbReference>
<dbReference type="InterPro" id="IPR038877">
    <property type="entry name" value="THSD1"/>
</dbReference>
<dbReference type="SUPFAM" id="SSF82895">
    <property type="entry name" value="TSP-1 type 1 repeat"/>
    <property type="match status" value="1"/>
</dbReference>
<comment type="caution">
    <text evidence="4">The sequence shown here is derived from an EMBL/GenBank/DDBJ whole genome shotgun (WGS) entry which is preliminary data.</text>
</comment>
<dbReference type="EMBL" id="JYDH01000019">
    <property type="protein sequence ID" value="KRY39395.1"/>
    <property type="molecule type" value="Genomic_DNA"/>
</dbReference>
<keyword evidence="5" id="KW-1185">Reference proteome</keyword>
<name>A0A0V1BSH1_TRISP</name>
<dbReference type="eggNOG" id="ENOG502QY3P">
    <property type="taxonomic scope" value="Eukaryota"/>
</dbReference>
<reference evidence="4 5" key="1">
    <citation type="submission" date="2015-01" db="EMBL/GenBank/DDBJ databases">
        <title>Evolution of Trichinella species and genotypes.</title>
        <authorList>
            <person name="Korhonen P.K."/>
            <person name="Edoardo P."/>
            <person name="Giuseppe L.R."/>
            <person name="Gasser R.B."/>
        </authorList>
    </citation>
    <scope>NUCLEOTIDE SEQUENCE [LARGE SCALE GENOMIC DNA]</scope>
    <source>
        <strain evidence="4">ISS3</strain>
    </source>
</reference>
<evidence type="ECO:0000313" key="4">
    <source>
        <dbReference type="EMBL" id="KRY39395.1"/>
    </source>
</evidence>
<dbReference type="PANTHER" id="PTHR16311:SF3">
    <property type="entry name" value="THROMBOSPONDIN TYPE-1 DOMAIN-CONTAINING PROTEIN 1"/>
    <property type="match status" value="1"/>
</dbReference>
<dbReference type="FunFam" id="2.20.100.10:FF:000001">
    <property type="entry name" value="semaphorin-5A isoform X1"/>
    <property type="match status" value="1"/>
</dbReference>
<keyword evidence="3" id="KW-1133">Transmembrane helix</keyword>
<evidence type="ECO:0000313" key="5">
    <source>
        <dbReference type="Proteomes" id="UP000054776"/>
    </source>
</evidence>
<sequence>MDGQLSLLIEIEPDGAVRLNNKRAKPGSVGLVVWLFIAENAALAMLPLLLLVFIVCCFVSGNGIHGNIRLKLANDESVDEISPLVDDNTTVAAAAASTNYHTFKFRILPERFETFSTNVYGKLLDTDQVDQLSNGQPLFNNAELIDLEVERFVSGKSVAVVLANFTNWKTVLSDKLNIPCQLFDRPGQYQIRLHGKAGDFESNRLTVDHWPAYAVHCRADRLFPCERGGVVVGARTPSHCPAASTLYRVRLFAVRDRRHRPMEVGRRGVYVAERALAAADAVVEFQCALFDLIYPEYCFRLVSVHDDGLVRHLAQRCVPTERKSNMSTDGQWSAWQSWSSCTDTCGEHSVKHRLRLCNNPKPAFGGQYCKGSGLETIPCPRLPCPVAEEQPSRLHSDAGHCVCGGCTLTTPGLIVLPRKVSWCENASGLWFLQSTDNTTTSVQFSVDIGRWLSSNQHRWHLWIRDGPNVSSAVLFDSSKNEFGRFSSSRSQALVQLEPLAPNDAGDGDEREAEPGLIRYTFSTAGSITMGEDQNRLQKKRTVEIGSTAGVSVLVLLALAVMVFVSIRNRVTNLLHHFTSLVRNVDKFSTVDPPSDKISKRRRLSDPTVDSRMSQTEMQVSMQTQTTRLSADVAIPFVQPTVQSTSKSATPSGCSFAEPEQDFEYDYYEAPIEGSILNPAWSY</sequence>
<proteinExistence type="predicted"/>
<dbReference type="InterPro" id="IPR000884">
    <property type="entry name" value="TSP1_rpt"/>
</dbReference>